<dbReference type="GO" id="GO:0033014">
    <property type="term" value="P:tetrapyrrole biosynthetic process"/>
    <property type="evidence" value="ECO:0007669"/>
    <property type="project" value="InterPro"/>
</dbReference>
<organism evidence="2 3">
    <name type="scientific">Litoreibacter albidus</name>
    <dbReference type="NCBI Taxonomy" id="670155"/>
    <lineage>
        <taxon>Bacteria</taxon>
        <taxon>Pseudomonadati</taxon>
        <taxon>Pseudomonadota</taxon>
        <taxon>Alphaproteobacteria</taxon>
        <taxon>Rhodobacterales</taxon>
        <taxon>Roseobacteraceae</taxon>
        <taxon>Litoreibacter</taxon>
    </lineage>
</organism>
<dbReference type="SUPFAM" id="SSF69618">
    <property type="entry name" value="HemD-like"/>
    <property type="match status" value="1"/>
</dbReference>
<dbReference type="GO" id="GO:0004852">
    <property type="term" value="F:uroporphyrinogen-III synthase activity"/>
    <property type="evidence" value="ECO:0007669"/>
    <property type="project" value="InterPro"/>
</dbReference>
<dbReference type="Pfam" id="PF02602">
    <property type="entry name" value="HEM4"/>
    <property type="match status" value="1"/>
</dbReference>
<dbReference type="EMBL" id="FNOI01000002">
    <property type="protein sequence ID" value="SDW70494.1"/>
    <property type="molecule type" value="Genomic_DNA"/>
</dbReference>
<dbReference type="CDD" id="cd06578">
    <property type="entry name" value="HemD"/>
    <property type="match status" value="1"/>
</dbReference>
<dbReference type="InterPro" id="IPR036108">
    <property type="entry name" value="4pyrrol_syn_uPrphyn_synt_sf"/>
</dbReference>
<reference evidence="3" key="1">
    <citation type="submission" date="2016-10" db="EMBL/GenBank/DDBJ databases">
        <authorList>
            <person name="Varghese N."/>
            <person name="Submissions S."/>
        </authorList>
    </citation>
    <scope>NUCLEOTIDE SEQUENCE [LARGE SCALE GENOMIC DNA]</scope>
    <source>
        <strain evidence="3">DSM 26922</strain>
    </source>
</reference>
<dbReference type="InterPro" id="IPR003754">
    <property type="entry name" value="4pyrrol_synth_uPrphyn_synth"/>
</dbReference>
<sequence>MCGALATGNTFGMAQTIPPPVLLTRPLAAATRFAAELDAPVILSPLMETVFLDFAPLEQAPDAVVFTSENGVRGFVRGHAWRGRAFCVGGRTAAEAEGAGFDAESADGDLRDLNRLLAARAEGLRLVHPRGRHVAGDVDMGATPLTVYEQRPLALSAEARGVLRTEGTVIVPLFSPRSVALFAKQLTGDEVAALHVIVISDAAAEVARSAGLTVARVADAPDAVAMLHAIQDARG</sequence>
<accession>A0A1H2VRA8</accession>
<proteinExistence type="predicted"/>
<evidence type="ECO:0000259" key="1">
    <source>
        <dbReference type="Pfam" id="PF02602"/>
    </source>
</evidence>
<gene>
    <name evidence="2" type="ORF">SAMN04488001_1595</name>
</gene>
<dbReference type="STRING" id="670155.SAMN04488001_1595"/>
<dbReference type="Gene3D" id="3.40.50.10090">
    <property type="match status" value="2"/>
</dbReference>
<feature type="domain" description="Tetrapyrrole biosynthesis uroporphyrinogen III synthase" evidence="1">
    <location>
        <begin position="35"/>
        <end position="227"/>
    </location>
</feature>
<evidence type="ECO:0000313" key="2">
    <source>
        <dbReference type="EMBL" id="SDW70494.1"/>
    </source>
</evidence>
<protein>
    <submittedName>
        <fullName evidence="2">Uroporphyrinogen-III synthase</fullName>
    </submittedName>
</protein>
<dbReference type="Proteomes" id="UP000199441">
    <property type="component" value="Unassembled WGS sequence"/>
</dbReference>
<name>A0A1H2VRA8_9RHOB</name>
<evidence type="ECO:0000313" key="3">
    <source>
        <dbReference type="Proteomes" id="UP000199441"/>
    </source>
</evidence>
<dbReference type="AlphaFoldDB" id="A0A1H2VRA8"/>
<keyword evidence="3" id="KW-1185">Reference proteome</keyword>